<reference evidence="1 2" key="1">
    <citation type="submission" date="2024-09" db="EMBL/GenBank/DDBJ databases">
        <authorList>
            <person name="Sun Q."/>
            <person name="Mori K."/>
        </authorList>
    </citation>
    <scope>NUCLEOTIDE SEQUENCE [LARGE SCALE GENOMIC DNA]</scope>
    <source>
        <strain evidence="1 2">KCTC 23076</strain>
    </source>
</reference>
<evidence type="ECO:0000313" key="1">
    <source>
        <dbReference type="EMBL" id="MFC0680492.1"/>
    </source>
</evidence>
<organism evidence="1 2">
    <name type="scientific">Lysobacter korlensis</name>
    <dbReference type="NCBI Taxonomy" id="553636"/>
    <lineage>
        <taxon>Bacteria</taxon>
        <taxon>Pseudomonadati</taxon>
        <taxon>Pseudomonadota</taxon>
        <taxon>Gammaproteobacteria</taxon>
        <taxon>Lysobacterales</taxon>
        <taxon>Lysobacteraceae</taxon>
        <taxon>Lysobacter</taxon>
    </lineage>
</organism>
<proteinExistence type="predicted"/>
<dbReference type="EMBL" id="JBHLTG010000005">
    <property type="protein sequence ID" value="MFC0680492.1"/>
    <property type="molecule type" value="Genomic_DNA"/>
</dbReference>
<dbReference type="RefSeq" id="WP_386672275.1">
    <property type="nucleotide sequence ID" value="NZ_JBHLTG010000005.1"/>
</dbReference>
<sequence>MTILAEKGTRVDSATEPNRTTWQAVQAGLWVGRRGGEFAGMIEQQWGKGYLVTTRLGKCLGTFATMEEAQSALR</sequence>
<name>A0ABV6RU49_9GAMM</name>
<comment type="caution">
    <text evidence="1">The sequence shown here is derived from an EMBL/GenBank/DDBJ whole genome shotgun (WGS) entry which is preliminary data.</text>
</comment>
<evidence type="ECO:0008006" key="3">
    <source>
        <dbReference type="Google" id="ProtNLM"/>
    </source>
</evidence>
<dbReference type="Proteomes" id="UP001589896">
    <property type="component" value="Unassembled WGS sequence"/>
</dbReference>
<gene>
    <name evidence="1" type="ORF">ACFFGH_21885</name>
</gene>
<accession>A0ABV6RU49</accession>
<protein>
    <recommendedName>
        <fullName evidence="3">WGR domain-containing protein</fullName>
    </recommendedName>
</protein>
<evidence type="ECO:0000313" key="2">
    <source>
        <dbReference type="Proteomes" id="UP001589896"/>
    </source>
</evidence>
<keyword evidence="2" id="KW-1185">Reference proteome</keyword>